<accession>A0A915EQE7</accession>
<evidence type="ECO:0000313" key="1">
    <source>
        <dbReference type="Proteomes" id="UP000887574"/>
    </source>
</evidence>
<keyword evidence="1" id="KW-1185">Reference proteome</keyword>
<dbReference type="AlphaFoldDB" id="A0A915EQE7"/>
<dbReference type="InterPro" id="IPR015943">
    <property type="entry name" value="WD40/YVTN_repeat-like_dom_sf"/>
</dbReference>
<evidence type="ECO:0000313" key="2">
    <source>
        <dbReference type="WBParaSite" id="jg7840"/>
    </source>
</evidence>
<sequence>MNPHYVAAANEFPINIKSTLGISKVEFSPDVTRRLLAVSAWDGYVKIYDVVNPNSPIEVRTYYHSKSVLSCTFVDSNRTRNSHGPAHGWGQMLGVLHDDASSCFWWMGQPSEAMGYSSTNASRSYGMRGQSLCS</sequence>
<proteinExistence type="predicted"/>
<dbReference type="WBParaSite" id="jg7840">
    <property type="protein sequence ID" value="jg7840"/>
    <property type="gene ID" value="jg7840"/>
</dbReference>
<name>A0A915EQE7_9BILA</name>
<dbReference type="Gene3D" id="2.130.10.10">
    <property type="entry name" value="YVTN repeat-like/Quinoprotein amine dehydrogenase"/>
    <property type="match status" value="1"/>
</dbReference>
<reference evidence="2" key="1">
    <citation type="submission" date="2022-11" db="UniProtKB">
        <authorList>
            <consortium name="WormBaseParasite"/>
        </authorList>
    </citation>
    <scope>IDENTIFICATION</scope>
</reference>
<protein>
    <submittedName>
        <fullName evidence="2">Mitotic checkpoint protein BUB3</fullName>
    </submittedName>
</protein>
<dbReference type="InterPro" id="IPR036322">
    <property type="entry name" value="WD40_repeat_dom_sf"/>
</dbReference>
<organism evidence="1 2">
    <name type="scientific">Ditylenchus dipsaci</name>
    <dbReference type="NCBI Taxonomy" id="166011"/>
    <lineage>
        <taxon>Eukaryota</taxon>
        <taxon>Metazoa</taxon>
        <taxon>Ecdysozoa</taxon>
        <taxon>Nematoda</taxon>
        <taxon>Chromadorea</taxon>
        <taxon>Rhabditida</taxon>
        <taxon>Tylenchina</taxon>
        <taxon>Tylenchomorpha</taxon>
        <taxon>Sphaerularioidea</taxon>
        <taxon>Anguinidae</taxon>
        <taxon>Anguininae</taxon>
        <taxon>Ditylenchus</taxon>
    </lineage>
</organism>
<dbReference type="Proteomes" id="UP000887574">
    <property type="component" value="Unplaced"/>
</dbReference>
<dbReference type="SUPFAM" id="SSF50978">
    <property type="entry name" value="WD40 repeat-like"/>
    <property type="match status" value="1"/>
</dbReference>